<accession>A0A2U8FPI5</accession>
<dbReference type="Proteomes" id="UP000244892">
    <property type="component" value="Chromosome"/>
</dbReference>
<evidence type="ECO:0000259" key="5">
    <source>
        <dbReference type="Pfam" id="PF00669"/>
    </source>
</evidence>
<dbReference type="KEGG" id="aon:DEH84_05675"/>
<dbReference type="Pfam" id="PF00669">
    <property type="entry name" value="Flagellin_N"/>
    <property type="match status" value="1"/>
</dbReference>
<dbReference type="InterPro" id="IPR013384">
    <property type="entry name" value="Flagell_FlgL"/>
</dbReference>
<dbReference type="PANTHER" id="PTHR42792">
    <property type="entry name" value="FLAGELLIN"/>
    <property type="match status" value="1"/>
</dbReference>
<evidence type="ECO:0000256" key="3">
    <source>
        <dbReference type="ARBA" id="ARBA00005709"/>
    </source>
</evidence>
<dbReference type="RefSeq" id="WP_109035558.1">
    <property type="nucleotide sequence ID" value="NZ_CP029210.1"/>
</dbReference>
<keyword evidence="7" id="KW-0966">Cell projection</keyword>
<evidence type="ECO:0000256" key="4">
    <source>
        <dbReference type="ARBA" id="ARBA00023143"/>
    </source>
</evidence>
<gene>
    <name evidence="7" type="primary">flgL</name>
    <name evidence="7" type="ORF">DEH84_05675</name>
</gene>
<keyword evidence="7" id="KW-0282">Flagellum</keyword>
<dbReference type="InterPro" id="IPR001029">
    <property type="entry name" value="Flagellin_N"/>
</dbReference>
<name>A0A2U8FPI5_9BURK</name>
<dbReference type="GO" id="GO:0009424">
    <property type="term" value="C:bacterial-type flagellum hook"/>
    <property type="evidence" value="ECO:0007669"/>
    <property type="project" value="InterPro"/>
</dbReference>
<proteinExistence type="inferred from homology"/>
<comment type="similarity">
    <text evidence="3">Belongs to the bacterial flagellin family.</text>
</comment>
<evidence type="ECO:0000256" key="2">
    <source>
        <dbReference type="ARBA" id="ARBA00004613"/>
    </source>
</evidence>
<dbReference type="EMBL" id="CP029210">
    <property type="protein sequence ID" value="AWI52972.1"/>
    <property type="molecule type" value="Genomic_DNA"/>
</dbReference>
<dbReference type="GO" id="GO:0005198">
    <property type="term" value="F:structural molecule activity"/>
    <property type="evidence" value="ECO:0007669"/>
    <property type="project" value="InterPro"/>
</dbReference>
<dbReference type="Gene3D" id="1.20.1330.10">
    <property type="entry name" value="f41 fragment of flagellin, N-terminal domain"/>
    <property type="match status" value="1"/>
</dbReference>
<evidence type="ECO:0000259" key="6">
    <source>
        <dbReference type="Pfam" id="PF00700"/>
    </source>
</evidence>
<comment type="subcellular location">
    <subcellularLocation>
        <location evidence="1">Bacterial flagellum</location>
    </subcellularLocation>
    <subcellularLocation>
        <location evidence="2">Secreted</location>
    </subcellularLocation>
</comment>
<dbReference type="NCBIfam" id="TIGR02550">
    <property type="entry name" value="flagell_flgL"/>
    <property type="match status" value="1"/>
</dbReference>
<dbReference type="SUPFAM" id="SSF64518">
    <property type="entry name" value="Phase 1 flagellin"/>
    <property type="match status" value="1"/>
</dbReference>
<feature type="domain" description="Flagellin C-terminal" evidence="6">
    <location>
        <begin position="230"/>
        <end position="311"/>
    </location>
</feature>
<keyword evidence="7" id="KW-0969">Cilium</keyword>
<dbReference type="PANTHER" id="PTHR42792:SF1">
    <property type="entry name" value="FLAGELLAR HOOK-ASSOCIATED PROTEIN 3"/>
    <property type="match status" value="1"/>
</dbReference>
<dbReference type="GO" id="GO:0005576">
    <property type="term" value="C:extracellular region"/>
    <property type="evidence" value="ECO:0007669"/>
    <property type="project" value="UniProtKB-SubCell"/>
</dbReference>
<dbReference type="OrthoDB" id="9768249at2"/>
<sequence>MRVTTAYAYNQAITNLQDRQQELNRSQTQLTSGKRVNAASDDPTAAARAERALSSIARNDTDKRALDASRNAMGIAESALGDAVDLLQTARETMVAAGNGSYSDGEREALAKKLVEIRKQMLSIANRPDGSGGYVFGGQGLSTTPFTEVSNTTPNTVQFNGQRGSIQASSSEQVSLTIDGQRTWMQGRDETGALVDVNVFDALTDAIDGLRQSNPSATDLRATVNNGLKDLDKVLGNMQSARAEVGEALNRMDGIESRIGALKLAAQSEKSNAEDLDMVEAISRFQEQQTGYGAALQTYAAVQKLSLFQYIG</sequence>
<dbReference type="AlphaFoldDB" id="A0A2U8FPI5"/>
<reference evidence="7 8" key="1">
    <citation type="submission" date="2018-05" db="EMBL/GenBank/DDBJ databases">
        <title>complete genome sequence of Aquabacterium olei NBRC 110486.</title>
        <authorList>
            <person name="Tang B."/>
            <person name="Chang J."/>
            <person name="Zhang L."/>
            <person name="Yang H."/>
        </authorList>
    </citation>
    <scope>NUCLEOTIDE SEQUENCE [LARGE SCALE GENOMIC DNA]</scope>
    <source>
        <strain evidence="7 8">NBRC 110486</strain>
    </source>
</reference>
<keyword evidence="4" id="KW-0975">Bacterial flagellum</keyword>
<dbReference type="InterPro" id="IPR001492">
    <property type="entry name" value="Flagellin"/>
</dbReference>
<evidence type="ECO:0000256" key="1">
    <source>
        <dbReference type="ARBA" id="ARBA00004365"/>
    </source>
</evidence>
<organism evidence="7 8">
    <name type="scientific">Aquabacterium olei</name>
    <dbReference type="NCBI Taxonomy" id="1296669"/>
    <lineage>
        <taxon>Bacteria</taxon>
        <taxon>Pseudomonadati</taxon>
        <taxon>Pseudomonadota</taxon>
        <taxon>Betaproteobacteria</taxon>
        <taxon>Burkholderiales</taxon>
        <taxon>Aquabacterium</taxon>
    </lineage>
</organism>
<dbReference type="Pfam" id="PF00700">
    <property type="entry name" value="Flagellin_C"/>
    <property type="match status" value="1"/>
</dbReference>
<keyword evidence="8" id="KW-1185">Reference proteome</keyword>
<evidence type="ECO:0000313" key="8">
    <source>
        <dbReference type="Proteomes" id="UP000244892"/>
    </source>
</evidence>
<evidence type="ECO:0000313" key="7">
    <source>
        <dbReference type="EMBL" id="AWI52972.1"/>
    </source>
</evidence>
<feature type="domain" description="Flagellin N-terminal" evidence="5">
    <location>
        <begin position="4"/>
        <end position="139"/>
    </location>
</feature>
<dbReference type="InterPro" id="IPR046358">
    <property type="entry name" value="Flagellin_C"/>
</dbReference>
<dbReference type="GO" id="GO:0071973">
    <property type="term" value="P:bacterial-type flagellum-dependent cell motility"/>
    <property type="evidence" value="ECO:0007669"/>
    <property type="project" value="InterPro"/>
</dbReference>
<protein>
    <submittedName>
        <fullName evidence="7">Flagellar hook-associated protein 3</fullName>
    </submittedName>
</protein>